<dbReference type="PROSITE" id="PS00661">
    <property type="entry name" value="FERM_2"/>
    <property type="match status" value="1"/>
</dbReference>
<feature type="compositionally biased region" description="Polar residues" evidence="1">
    <location>
        <begin position="62"/>
        <end position="71"/>
    </location>
</feature>
<dbReference type="EnsemblMetazoa" id="AALFPA23_011088.R15667">
    <property type="protein sequence ID" value="AALFPA23_011088.P15667"/>
    <property type="gene ID" value="AALFPA23_011088"/>
</dbReference>
<dbReference type="SUPFAM" id="SSF54236">
    <property type="entry name" value="Ubiquitin-like"/>
    <property type="match status" value="1"/>
</dbReference>
<dbReference type="Proteomes" id="UP000069940">
    <property type="component" value="Unassembled WGS sequence"/>
</dbReference>
<organism evidence="4 5">
    <name type="scientific">Aedes albopictus</name>
    <name type="common">Asian tiger mosquito</name>
    <name type="synonym">Stegomyia albopicta</name>
    <dbReference type="NCBI Taxonomy" id="7160"/>
    <lineage>
        <taxon>Eukaryota</taxon>
        <taxon>Metazoa</taxon>
        <taxon>Ecdysozoa</taxon>
        <taxon>Arthropoda</taxon>
        <taxon>Hexapoda</taxon>
        <taxon>Insecta</taxon>
        <taxon>Pterygota</taxon>
        <taxon>Neoptera</taxon>
        <taxon>Endopterygota</taxon>
        <taxon>Diptera</taxon>
        <taxon>Nematocera</taxon>
        <taxon>Culicoidea</taxon>
        <taxon>Culicidae</taxon>
        <taxon>Culicinae</taxon>
        <taxon>Aedini</taxon>
        <taxon>Aedes</taxon>
        <taxon>Stegomyia</taxon>
    </lineage>
</organism>
<dbReference type="InterPro" id="IPR019748">
    <property type="entry name" value="FERM_central"/>
</dbReference>
<dbReference type="RefSeq" id="XP_062701133.1">
    <property type="nucleotide sequence ID" value="XM_062845149.1"/>
</dbReference>
<feature type="compositionally biased region" description="Polar residues" evidence="1">
    <location>
        <begin position="137"/>
        <end position="146"/>
    </location>
</feature>
<keyword evidence="5" id="KW-1185">Reference proteome</keyword>
<evidence type="ECO:0000259" key="2">
    <source>
        <dbReference type="PROSITE" id="PS50057"/>
    </source>
</evidence>
<dbReference type="PROSITE" id="PS50057">
    <property type="entry name" value="FERM_3"/>
    <property type="match status" value="1"/>
</dbReference>
<dbReference type="InterPro" id="IPR029071">
    <property type="entry name" value="Ubiquitin-like_domsf"/>
</dbReference>
<feature type="domain" description="FERM" evidence="2">
    <location>
        <begin position="923"/>
        <end position="1252"/>
    </location>
</feature>
<dbReference type="Pfam" id="PF00595">
    <property type="entry name" value="PDZ"/>
    <property type="match status" value="1"/>
</dbReference>
<dbReference type="InterPro" id="IPR018980">
    <property type="entry name" value="FERM_PH-like_C"/>
</dbReference>
<dbReference type="Gene3D" id="1.20.80.10">
    <property type="match status" value="1"/>
</dbReference>
<evidence type="ECO:0000313" key="5">
    <source>
        <dbReference type="Proteomes" id="UP000069940"/>
    </source>
</evidence>
<dbReference type="EnsemblMetazoa" id="AALFPA23_011088.R15669">
    <property type="protein sequence ID" value="AALFPA23_011088.P15669"/>
    <property type="gene ID" value="AALFPA23_011088"/>
</dbReference>
<dbReference type="RefSeq" id="XP_062701134.1">
    <property type="nucleotide sequence ID" value="XM_062845150.1"/>
</dbReference>
<feature type="region of interest" description="Disordered" evidence="1">
    <location>
        <begin position="1843"/>
        <end position="1891"/>
    </location>
</feature>
<feature type="compositionally biased region" description="Low complexity" evidence="1">
    <location>
        <begin position="282"/>
        <end position="318"/>
    </location>
</feature>
<feature type="region of interest" description="Disordered" evidence="1">
    <location>
        <begin position="117"/>
        <end position="205"/>
    </location>
</feature>
<feature type="compositionally biased region" description="Low complexity" evidence="1">
    <location>
        <begin position="44"/>
        <end position="55"/>
    </location>
</feature>
<dbReference type="PRINTS" id="PR00935">
    <property type="entry name" value="BAND41"/>
</dbReference>
<accession>A0ABM1YPX5</accession>
<dbReference type="InterPro" id="IPR000299">
    <property type="entry name" value="FERM_domain"/>
</dbReference>
<dbReference type="PANTHER" id="PTHR13429">
    <property type="entry name" value="FERM DOMAIN (PROTEIN4.1-EZRIN-RADIXIN-MOESIN) FAMILY"/>
    <property type="match status" value="1"/>
</dbReference>
<feature type="region of interest" description="Disordered" evidence="1">
    <location>
        <begin position="1745"/>
        <end position="1768"/>
    </location>
</feature>
<dbReference type="PANTHER" id="PTHR13429:SF12">
    <property type="entry name" value="FERM AND PDZ DOMAIN-CONTAINING PROTEIN 2"/>
    <property type="match status" value="1"/>
</dbReference>
<feature type="region of interest" description="Disordered" evidence="1">
    <location>
        <begin position="227"/>
        <end position="264"/>
    </location>
</feature>
<dbReference type="EnsemblMetazoa" id="AALFPA23_011088.R15668">
    <property type="protein sequence ID" value="AALFPA23_011088.P15668"/>
    <property type="gene ID" value="AALFPA23_011088"/>
</dbReference>
<dbReference type="PROSITE" id="PS50106">
    <property type="entry name" value="PDZ"/>
    <property type="match status" value="1"/>
</dbReference>
<dbReference type="SUPFAM" id="SSF47031">
    <property type="entry name" value="Second domain of FERM"/>
    <property type="match status" value="1"/>
</dbReference>
<feature type="compositionally biased region" description="Pro residues" evidence="1">
    <location>
        <begin position="183"/>
        <end position="196"/>
    </location>
</feature>
<dbReference type="GeneID" id="109432921"/>
<feature type="region of interest" description="Disordered" evidence="1">
    <location>
        <begin position="546"/>
        <end position="571"/>
    </location>
</feature>
<proteinExistence type="predicted"/>
<dbReference type="InterPro" id="IPR036034">
    <property type="entry name" value="PDZ_sf"/>
</dbReference>
<feature type="region of interest" description="Disordered" evidence="1">
    <location>
        <begin position="282"/>
        <end position="325"/>
    </location>
</feature>
<feature type="domain" description="PDZ" evidence="3">
    <location>
        <begin position="1619"/>
        <end position="1694"/>
    </location>
</feature>
<feature type="compositionally biased region" description="Low complexity" evidence="1">
    <location>
        <begin position="1"/>
        <end position="16"/>
    </location>
</feature>
<reference evidence="4" key="2">
    <citation type="submission" date="2025-05" db="UniProtKB">
        <authorList>
            <consortium name="EnsemblMetazoa"/>
        </authorList>
    </citation>
    <scope>IDENTIFICATION</scope>
    <source>
        <strain evidence="4">Foshan</strain>
    </source>
</reference>
<protein>
    <recommendedName>
        <fullName evidence="6">FERM domain-containing protein</fullName>
    </recommendedName>
</protein>
<feature type="region of interest" description="Disordered" evidence="1">
    <location>
        <begin position="876"/>
        <end position="902"/>
    </location>
</feature>
<dbReference type="InterPro" id="IPR035963">
    <property type="entry name" value="FERM_2"/>
</dbReference>
<dbReference type="RefSeq" id="XP_062701135.1">
    <property type="nucleotide sequence ID" value="XM_062845151.1"/>
</dbReference>
<feature type="region of interest" description="Disordered" evidence="1">
    <location>
        <begin position="337"/>
        <end position="382"/>
    </location>
</feature>
<dbReference type="SUPFAM" id="SSF50156">
    <property type="entry name" value="PDZ domain-like"/>
    <property type="match status" value="1"/>
</dbReference>
<dbReference type="InterPro" id="IPR014352">
    <property type="entry name" value="FERM/acyl-CoA-bd_prot_sf"/>
</dbReference>
<feature type="region of interest" description="Disordered" evidence="1">
    <location>
        <begin position="1364"/>
        <end position="1399"/>
    </location>
</feature>
<reference evidence="5" key="1">
    <citation type="journal article" date="2015" name="Proc. Natl. Acad. Sci. U.S.A.">
        <title>Genome sequence of the Asian Tiger mosquito, Aedes albopictus, reveals insights into its biology, genetics, and evolution.</title>
        <authorList>
            <person name="Chen X.G."/>
            <person name="Jiang X."/>
            <person name="Gu J."/>
            <person name="Xu M."/>
            <person name="Wu Y."/>
            <person name="Deng Y."/>
            <person name="Zhang C."/>
            <person name="Bonizzoni M."/>
            <person name="Dermauw W."/>
            <person name="Vontas J."/>
            <person name="Armbruster P."/>
            <person name="Huang X."/>
            <person name="Yang Y."/>
            <person name="Zhang H."/>
            <person name="He W."/>
            <person name="Peng H."/>
            <person name="Liu Y."/>
            <person name="Wu K."/>
            <person name="Chen J."/>
            <person name="Lirakis M."/>
            <person name="Topalis P."/>
            <person name="Van Leeuwen T."/>
            <person name="Hall A.B."/>
            <person name="Jiang X."/>
            <person name="Thorpe C."/>
            <person name="Mueller R.L."/>
            <person name="Sun C."/>
            <person name="Waterhouse R.M."/>
            <person name="Yan G."/>
            <person name="Tu Z.J."/>
            <person name="Fang X."/>
            <person name="James A.A."/>
        </authorList>
    </citation>
    <scope>NUCLEOTIDE SEQUENCE [LARGE SCALE GENOMIC DNA]</scope>
    <source>
        <strain evidence="5">Foshan</strain>
    </source>
</reference>
<evidence type="ECO:0000313" key="4">
    <source>
        <dbReference type="EnsemblMetazoa" id="AALFPA23_011088.P15668"/>
    </source>
</evidence>
<sequence length="1930" mass="213681">MYHTSSTASLPSSSGTHAATLPRPSSSGHRHQQHHQYHLPPYPHQQQQQQQQQQHFYAGPGTVSSSSSTALRVTLPHSSSSSSLSNLVGVEAGEGPHHARLKKSHNQNQQQQIFQEPYHHHQQQQQQQQQPRPVVYQSGQPSQQQPLKAGPRPTYGAYTNNTLPRGPYLQYKYNNISSIPADAGPPPAPQPPPQQPPSTDNNSDARFDLQSKQIEALRSEFLELAATQAAGGRTTTQRKQQPAGEDRDSLRSTRSGTSTASSTATAATAIVGTVGTYQHHFEQQQQQQFHQQQQQQLQQNQQGCASNSSSNSNSNNSSSKRHHYQQQQNVNYHYQHRAQPSRPASSAGMVGGDGSGTLNRGGDGSGRSRTGPTTVAPSAPAPAPAATGYCLSYVTLADVVTLKRVSQPEGWALLCQSVQALQDLFLSDTPSITKVRPLISPTGLQITTRGRAVFNIVPVSQPLTEVVAAAMSTGSAAAAAAGENHPVLMPPSYVNLKSYLSPEYVNCLGKKPNFSESDVEKMWIYSLGVTLQKTISSFSVNYHQHQQKQHQQQLRNDADGRRSAAGTVTPTDEDGLTALDHVILAMCEANLYKRASLMFLLDIISDYCKNHHLYKPFSHMVIDLFKEVVSSVSTRIEVKQPKQMTESYEEQKSDTDSGRSSDHGELEVHRRRDVHQQVPPQSTTDNYGITISGHDLEQARYFGSTANLRVKRAEPDENKFRSLPRPTDSNRLEPVRNYATIGYSKSIRAGAGTGTGTEGDPKKLHVVRRRHNAEMMRKRNDARRNTIDVTMVEVKMAEVQKQERMGRLLRSQSRLVPSKSTTQLNLLDDGASDFHRKIDEMSFNATSMPNLGAPMVSVQQMNPLFVEKHRDNLSYGRSNSRVESFDDPRSTPTEASQGPEFVRNAFTPPKVIDLTDSKTQHRRTVTILLLNGTKVNVICNPTTTVAKQVFEAILKLEKLSENFFLGLCALIGGDFVFLPHDLKVYKVAPQIWVNTSKKTATLGENVVFTLYLRLKFFLPTLRGVSCSESRHLLYLQLRKSILERQILCSEDDLIALGGLALQVEVGSFKENMKYTEYFTISHYLPEEVYRKKKELAKYLRSSHFCKRGLHQLEAEHNFIRYVQELKEYGLHLYSATWTTDEGMTLEVYVAISLSGVAIFERNLKYNSKGVQQQEFNSGKSAYQRHLYAFFDWLEIENICFSKHVFCVVVRRTESLNPKDKSRVKYKLRMDGRKSYFAFNLASEHHKFYMKLRNSFVSIKALSNELNIPISEPTRVGPSPVAVDPSKPQLNVADVDDKAAFDAKHVDKIDKPLKSTGLRVRNLKKSMLNDNRLAKLRQKFLIKRSKSSVEGPAPALNQSVEIANQQNQNKENENPDSAGMSGVSMSPDCSPKTSHSVNRNRVKMGTRVFSAQFLNKSYDNLYEQAGIGSGALSGANSIQNLANSSFNEDDELFVGYEKDPLMIEGSVDDAMSMKSSMGSVYFMEKLDRKSMGASEETLSPKACVIQSSIRSESGHFELPNETISDTLLEKFDNLSCSAAINDRILTSVVVVKDFINPNEKRSQAAEAKAGLLARKRSFLSRSQESVLFRKGDPRLKAFGGDDLSSDGGIADCEGSSEDGQGARYTLGISIVQGSDNNVYVKDLVPNGPGARAGVRIGDQIIAVDGRSLLNLPYNESLSILQNTGRTVDLVLSQIYVRPALSANTLNIHQSTNSINKVCQEDLYPSKLEAVRMATASVAKSNSLYIKNGAQSNPHQHPKRSPVVSGKTYDDIGNHFDALRSYYQQQSHGQQDDRKAAGSHHRYTKNVADILRTRNRVNESYGCAPVGMLSPSKSMPDLPKIFQTYTKPTSVSPTSSNGSSGSSSSTLSYGSSRSQPKSLPPPKSMGLSRKYTGPIRFPVTPAKDCIRTIPAHPPGKIQLSLSNASEDGQVFI</sequence>
<dbReference type="CDD" id="cd14473">
    <property type="entry name" value="FERM_B-lobe"/>
    <property type="match status" value="1"/>
</dbReference>
<feature type="compositionally biased region" description="Low complexity" evidence="1">
    <location>
        <begin position="367"/>
        <end position="378"/>
    </location>
</feature>
<dbReference type="SMART" id="SM01196">
    <property type="entry name" value="FERM_C"/>
    <property type="match status" value="1"/>
</dbReference>
<dbReference type="SMART" id="SM00228">
    <property type="entry name" value="PDZ"/>
    <property type="match status" value="1"/>
</dbReference>
<evidence type="ECO:0000259" key="3">
    <source>
        <dbReference type="PROSITE" id="PS50106"/>
    </source>
</evidence>
<feature type="compositionally biased region" description="Low complexity" evidence="1">
    <location>
        <begin position="1847"/>
        <end position="1872"/>
    </location>
</feature>
<feature type="compositionally biased region" description="Low complexity" evidence="1">
    <location>
        <begin position="252"/>
        <end position="264"/>
    </location>
</feature>
<dbReference type="Pfam" id="PF00373">
    <property type="entry name" value="FERM_M"/>
    <property type="match status" value="1"/>
</dbReference>
<name>A0ABM1YPX5_AEDAL</name>
<feature type="region of interest" description="Disordered" evidence="1">
    <location>
        <begin position="1782"/>
        <end position="1807"/>
    </location>
</feature>
<dbReference type="Gene3D" id="2.30.42.10">
    <property type="match status" value="1"/>
</dbReference>
<feature type="compositionally biased region" description="Low complexity" evidence="1">
    <location>
        <begin position="227"/>
        <end position="238"/>
    </location>
</feature>
<feature type="compositionally biased region" description="Gly residues" evidence="1">
    <location>
        <begin position="349"/>
        <end position="365"/>
    </location>
</feature>
<dbReference type="SMART" id="SM00295">
    <property type="entry name" value="B41"/>
    <property type="match status" value="1"/>
</dbReference>
<dbReference type="InterPro" id="IPR047145">
    <property type="entry name" value="FRMD6-like"/>
</dbReference>
<dbReference type="InterPro" id="IPR019749">
    <property type="entry name" value="Band_41_domain"/>
</dbReference>
<dbReference type="SUPFAM" id="SSF50729">
    <property type="entry name" value="PH domain-like"/>
    <property type="match status" value="1"/>
</dbReference>
<dbReference type="InterPro" id="IPR019747">
    <property type="entry name" value="FERM_CS"/>
</dbReference>
<evidence type="ECO:0008006" key="6">
    <source>
        <dbReference type="Google" id="ProtNLM"/>
    </source>
</evidence>
<feature type="compositionally biased region" description="Basic residues" evidence="1">
    <location>
        <begin position="28"/>
        <end position="37"/>
    </location>
</feature>
<dbReference type="Gene3D" id="2.30.29.30">
    <property type="entry name" value="Pleckstrin-homology domain (PH domain)/Phosphotyrosine-binding domain (PTB)"/>
    <property type="match status" value="1"/>
</dbReference>
<feature type="region of interest" description="Disordered" evidence="1">
    <location>
        <begin position="1"/>
        <end position="89"/>
    </location>
</feature>
<dbReference type="CDD" id="cd00136">
    <property type="entry name" value="PDZ_canonical"/>
    <property type="match status" value="1"/>
</dbReference>
<evidence type="ECO:0000256" key="1">
    <source>
        <dbReference type="SAM" id="MobiDB-lite"/>
    </source>
</evidence>
<feature type="compositionally biased region" description="Basic and acidic residues" evidence="1">
    <location>
        <begin position="649"/>
        <end position="670"/>
    </location>
</feature>
<dbReference type="InterPro" id="IPR001478">
    <property type="entry name" value="PDZ"/>
</dbReference>
<dbReference type="InterPro" id="IPR011993">
    <property type="entry name" value="PH-like_dom_sf"/>
</dbReference>
<feature type="region of interest" description="Disordered" evidence="1">
    <location>
        <begin position="636"/>
        <end position="689"/>
    </location>
</feature>
<feature type="compositionally biased region" description="Polar residues" evidence="1">
    <location>
        <begin position="678"/>
        <end position="689"/>
    </location>
</feature>